<evidence type="ECO:0000313" key="3">
    <source>
        <dbReference type="Proteomes" id="UP000290875"/>
    </source>
</evidence>
<dbReference type="InterPro" id="IPR032126">
    <property type="entry name" value="LydA_holin"/>
</dbReference>
<dbReference type="EMBL" id="QJSL01000029">
    <property type="protein sequence ID" value="RXW26694.1"/>
    <property type="molecule type" value="Genomic_DNA"/>
</dbReference>
<evidence type="ECO:0000256" key="1">
    <source>
        <dbReference type="SAM" id="Phobius"/>
    </source>
</evidence>
<protein>
    <submittedName>
        <fullName evidence="2">Holin</fullName>
    </submittedName>
</protein>
<keyword evidence="1" id="KW-0472">Membrane</keyword>
<accession>A0A4Q2E4C6</accession>
<proteinExistence type="predicted"/>
<evidence type="ECO:0000313" key="2">
    <source>
        <dbReference type="EMBL" id="RXW26694.1"/>
    </source>
</evidence>
<comment type="caution">
    <text evidence="2">The sequence shown here is derived from an EMBL/GenBank/DDBJ whole genome shotgun (WGS) entry which is preliminary data.</text>
</comment>
<dbReference type="RefSeq" id="WP_129325256.1">
    <property type="nucleotide sequence ID" value="NZ_QJSL01000029.1"/>
</dbReference>
<feature type="transmembrane region" description="Helical" evidence="1">
    <location>
        <begin position="48"/>
        <end position="68"/>
    </location>
</feature>
<feature type="transmembrane region" description="Helical" evidence="1">
    <location>
        <begin position="16"/>
        <end position="36"/>
    </location>
</feature>
<gene>
    <name evidence="2" type="ORF">DM877_23285</name>
</gene>
<dbReference type="Proteomes" id="UP000290875">
    <property type="component" value="Unassembled WGS sequence"/>
</dbReference>
<organism evidence="2 3">
    <name type="scientific">Enterobacter cloacae</name>
    <dbReference type="NCBI Taxonomy" id="550"/>
    <lineage>
        <taxon>Bacteria</taxon>
        <taxon>Pseudomonadati</taxon>
        <taxon>Pseudomonadota</taxon>
        <taxon>Gammaproteobacteria</taxon>
        <taxon>Enterobacterales</taxon>
        <taxon>Enterobacteriaceae</taxon>
        <taxon>Enterobacter</taxon>
        <taxon>Enterobacter cloacae complex</taxon>
    </lineage>
</organism>
<sequence length="108" mass="11595">MEVIVLPWKDPSSNVFFSWIYIILFAAWGGLVRYLLDVKSGQSGRNLFSAIAQIIVSGFTGVVAGLMSQSLGTVFHTSLAVSGVSGAMGVVALNYYWKKISGDSNDKS</sequence>
<reference evidence="2 3" key="1">
    <citation type="submission" date="2018-06" db="EMBL/GenBank/DDBJ databases">
        <title>Carbapenemase-producing Enterobacteriaceae present in wastewater treatment plant effluent and nearby surface waters in the US.</title>
        <authorList>
            <person name="Mathys D.A."/>
            <person name="Mollenkopf D.F."/>
            <person name="Feicht S.M."/>
            <person name="Adams R.J."/>
            <person name="Albers A.L."/>
            <person name="Grooters S.V."/>
            <person name="Stuever D.M."/>
            <person name="Daniels J.B."/>
            <person name="Wittum T.E."/>
        </authorList>
    </citation>
    <scope>NUCLEOTIDE SEQUENCE [LARGE SCALE GENOMIC DNA]</scope>
    <source>
        <strain evidence="2 3">GEO_4_Eff_A</strain>
    </source>
</reference>
<keyword evidence="1" id="KW-1133">Transmembrane helix</keyword>
<name>A0A4Q2E4C6_ENTCL</name>
<keyword evidence="1" id="KW-0812">Transmembrane</keyword>
<feature type="transmembrane region" description="Helical" evidence="1">
    <location>
        <begin position="74"/>
        <end position="97"/>
    </location>
</feature>
<dbReference type="AlphaFoldDB" id="A0A4Q2E4C6"/>
<dbReference type="Pfam" id="PF16083">
    <property type="entry name" value="Phage_holin_3_3"/>
    <property type="match status" value="1"/>
</dbReference>